<reference evidence="9" key="1">
    <citation type="submission" date="2017-03" db="EMBL/GenBank/DDBJ databases">
        <title>Genomes of endolithic fungi from Antarctica.</title>
        <authorList>
            <person name="Coleine C."/>
            <person name="Masonjones S."/>
            <person name="Stajich J.E."/>
        </authorList>
    </citation>
    <scope>NUCLEOTIDE SEQUENCE [LARGE SCALE GENOMIC DNA]</scope>
    <source>
        <strain evidence="9">CCFEE 5527</strain>
    </source>
</reference>
<dbReference type="PANTHER" id="PTHR13767:SF2">
    <property type="entry name" value="PSEUDOURIDYLATE SYNTHASE TRUB1"/>
    <property type="match status" value="1"/>
</dbReference>
<evidence type="ECO:0000313" key="8">
    <source>
        <dbReference type="EMBL" id="OQO14822.1"/>
    </source>
</evidence>
<evidence type="ECO:0000256" key="3">
    <source>
        <dbReference type="ARBA" id="ARBA00012787"/>
    </source>
</evidence>
<name>A0A1V8TUF5_9PEZI</name>
<evidence type="ECO:0000256" key="4">
    <source>
        <dbReference type="ARBA" id="ARBA00022694"/>
    </source>
</evidence>
<dbReference type="SUPFAM" id="SSF55120">
    <property type="entry name" value="Pseudouridine synthase"/>
    <property type="match status" value="1"/>
</dbReference>
<keyword evidence="4" id="KW-0819">tRNA processing</keyword>
<evidence type="ECO:0000313" key="9">
    <source>
        <dbReference type="Proteomes" id="UP000192596"/>
    </source>
</evidence>
<comment type="catalytic activity">
    <reaction evidence="1">
        <text>a uridine in mRNA = a pseudouridine in mRNA</text>
        <dbReference type="Rhea" id="RHEA:56644"/>
        <dbReference type="Rhea" id="RHEA-COMP:14658"/>
        <dbReference type="Rhea" id="RHEA-COMP:14659"/>
        <dbReference type="ChEBI" id="CHEBI:65314"/>
        <dbReference type="ChEBI" id="CHEBI:65315"/>
    </reaction>
</comment>
<feature type="compositionally biased region" description="Low complexity" evidence="6">
    <location>
        <begin position="253"/>
        <end position="265"/>
    </location>
</feature>
<dbReference type="GO" id="GO:0003723">
    <property type="term" value="F:RNA binding"/>
    <property type="evidence" value="ECO:0007669"/>
    <property type="project" value="InterPro"/>
</dbReference>
<feature type="compositionally biased region" description="Basic and acidic residues" evidence="6">
    <location>
        <begin position="419"/>
        <end position="440"/>
    </location>
</feature>
<feature type="region of interest" description="Disordered" evidence="6">
    <location>
        <begin position="251"/>
        <end position="314"/>
    </location>
</feature>
<keyword evidence="9" id="KW-1185">Reference proteome</keyword>
<evidence type="ECO:0000256" key="2">
    <source>
        <dbReference type="ARBA" id="ARBA00008999"/>
    </source>
</evidence>
<dbReference type="GO" id="GO:1990481">
    <property type="term" value="P:mRNA pseudouridine synthesis"/>
    <property type="evidence" value="ECO:0007669"/>
    <property type="project" value="TreeGrafter"/>
</dbReference>
<evidence type="ECO:0000256" key="6">
    <source>
        <dbReference type="SAM" id="MobiDB-lite"/>
    </source>
</evidence>
<evidence type="ECO:0000256" key="1">
    <source>
        <dbReference type="ARBA" id="ARBA00001166"/>
    </source>
</evidence>
<evidence type="ECO:0000256" key="5">
    <source>
        <dbReference type="ARBA" id="ARBA00023235"/>
    </source>
</evidence>
<dbReference type="Proteomes" id="UP000192596">
    <property type="component" value="Unassembled WGS sequence"/>
</dbReference>
<dbReference type="OrthoDB" id="9995526at2759"/>
<dbReference type="Gene3D" id="3.30.2350.10">
    <property type="entry name" value="Pseudouridine synthase"/>
    <property type="match status" value="1"/>
</dbReference>
<dbReference type="GO" id="GO:0160148">
    <property type="term" value="F:tRNA pseudouridine(55) synthase activity"/>
    <property type="evidence" value="ECO:0007669"/>
    <property type="project" value="UniProtKB-EC"/>
</dbReference>
<feature type="compositionally biased region" description="Pro residues" evidence="6">
    <location>
        <begin position="298"/>
        <end position="312"/>
    </location>
</feature>
<dbReference type="InterPro" id="IPR020103">
    <property type="entry name" value="PsdUridine_synth_cat_dom_sf"/>
</dbReference>
<feature type="region of interest" description="Disordered" evidence="6">
    <location>
        <begin position="398"/>
        <end position="447"/>
    </location>
</feature>
<dbReference type="InterPro" id="IPR002501">
    <property type="entry name" value="PsdUridine_synth_N"/>
</dbReference>
<dbReference type="InterPro" id="IPR014780">
    <property type="entry name" value="tRNA_psdUridine_synth_TruB"/>
</dbReference>
<keyword evidence="5" id="KW-0413">Isomerase</keyword>
<dbReference type="PANTHER" id="PTHR13767">
    <property type="entry name" value="TRNA-PSEUDOURIDINE SYNTHASE"/>
    <property type="match status" value="1"/>
</dbReference>
<dbReference type="GO" id="GO:0005634">
    <property type="term" value="C:nucleus"/>
    <property type="evidence" value="ECO:0007669"/>
    <property type="project" value="TreeGrafter"/>
</dbReference>
<dbReference type="HAMAP" id="MF_01080">
    <property type="entry name" value="TruB_bact"/>
    <property type="match status" value="1"/>
</dbReference>
<organism evidence="8 9">
    <name type="scientific">Cryoendolithus antarcticus</name>
    <dbReference type="NCBI Taxonomy" id="1507870"/>
    <lineage>
        <taxon>Eukaryota</taxon>
        <taxon>Fungi</taxon>
        <taxon>Dikarya</taxon>
        <taxon>Ascomycota</taxon>
        <taxon>Pezizomycotina</taxon>
        <taxon>Dothideomycetes</taxon>
        <taxon>Dothideomycetidae</taxon>
        <taxon>Cladosporiales</taxon>
        <taxon>Cladosporiaceae</taxon>
        <taxon>Cryoendolithus</taxon>
    </lineage>
</organism>
<sequence>MPVRDTIWKSLADISKTASTMTSTKIPEGCFAINKPRGITSAQVIRDVQTHFNPSKLFKPWVDAERQRQMVESHNQRKKRSKKFVKPVQIKMGHGGTLDPLATGVLILGVGSGTKSLGNFLACTKSYEAVLLFGRATDSYDTEGKVVAKKGSEHVTREIVEEAMGRFRGKIMQRPPIFSAIRIQGKRLYEYAREGKEVPVEIEERPVEVEKLEMVEWMEGGTHEYRWPEAEAGREEKVFADKILHFGTEITPEPEAAAASPSGEEVAQKRKREVDDDEGFDEDVTQSPKRPRSSSAPQVPPQTAPTAPPQQPCPASACRIRMTVTSGFYVRSLCHDLGLAVGSLGIMASLTRSRQGDFELGKNVFQYSELAKGETFWGPQVEGMLEAWTTEKAEALAQSAPMSGQVAKGDRGPAGGKYAKGDEMKVKERQAEAEDRERRRNSSSVDA</sequence>
<accession>A0A1V8TUF5</accession>
<feature type="compositionally biased region" description="Acidic residues" evidence="6">
    <location>
        <begin position="275"/>
        <end position="284"/>
    </location>
</feature>
<dbReference type="GO" id="GO:0006400">
    <property type="term" value="P:tRNA modification"/>
    <property type="evidence" value="ECO:0007669"/>
    <property type="project" value="TreeGrafter"/>
</dbReference>
<dbReference type="AlphaFoldDB" id="A0A1V8TUF5"/>
<dbReference type="InParanoid" id="A0A1V8TUF5"/>
<gene>
    <name evidence="8" type="ORF">B0A48_00204</name>
</gene>
<protein>
    <recommendedName>
        <fullName evidence="3">tRNA pseudouridine(55) synthase</fullName>
        <ecNumber evidence="3">5.4.99.25</ecNumber>
    </recommendedName>
</protein>
<proteinExistence type="inferred from homology"/>
<dbReference type="FunCoup" id="A0A1V8TUF5">
    <property type="interactions" value="603"/>
</dbReference>
<dbReference type="EMBL" id="NAJO01000001">
    <property type="protein sequence ID" value="OQO14822.1"/>
    <property type="molecule type" value="Genomic_DNA"/>
</dbReference>
<evidence type="ECO:0000259" key="7">
    <source>
        <dbReference type="Pfam" id="PF01509"/>
    </source>
</evidence>
<dbReference type="Pfam" id="PF01509">
    <property type="entry name" value="TruB_N"/>
    <property type="match status" value="1"/>
</dbReference>
<comment type="similarity">
    <text evidence="2">Belongs to the pseudouridine synthase TruB family.</text>
</comment>
<dbReference type="STRING" id="1507870.A0A1V8TUF5"/>
<dbReference type="EC" id="5.4.99.25" evidence="3"/>
<comment type="caution">
    <text evidence="8">The sequence shown here is derived from an EMBL/GenBank/DDBJ whole genome shotgun (WGS) entry which is preliminary data.</text>
</comment>
<feature type="domain" description="Pseudouridine synthase II N-terminal" evidence="7">
    <location>
        <begin position="91"/>
        <end position="218"/>
    </location>
</feature>